<gene>
    <name evidence="1" type="ORF">C1H46_020049</name>
</gene>
<evidence type="ECO:0000313" key="1">
    <source>
        <dbReference type="EMBL" id="TQD94363.1"/>
    </source>
</evidence>
<dbReference type="EMBL" id="VIEB01000346">
    <property type="protein sequence ID" value="TQD94363.1"/>
    <property type="molecule type" value="Genomic_DNA"/>
</dbReference>
<dbReference type="Proteomes" id="UP000315295">
    <property type="component" value="Unassembled WGS sequence"/>
</dbReference>
<organism evidence="1 2">
    <name type="scientific">Malus baccata</name>
    <name type="common">Siberian crab apple</name>
    <name type="synonym">Pyrus baccata</name>
    <dbReference type="NCBI Taxonomy" id="106549"/>
    <lineage>
        <taxon>Eukaryota</taxon>
        <taxon>Viridiplantae</taxon>
        <taxon>Streptophyta</taxon>
        <taxon>Embryophyta</taxon>
        <taxon>Tracheophyta</taxon>
        <taxon>Spermatophyta</taxon>
        <taxon>Magnoliopsida</taxon>
        <taxon>eudicotyledons</taxon>
        <taxon>Gunneridae</taxon>
        <taxon>Pentapetalae</taxon>
        <taxon>rosids</taxon>
        <taxon>fabids</taxon>
        <taxon>Rosales</taxon>
        <taxon>Rosaceae</taxon>
        <taxon>Amygdaloideae</taxon>
        <taxon>Maleae</taxon>
        <taxon>Malus</taxon>
    </lineage>
</organism>
<reference evidence="1 2" key="1">
    <citation type="journal article" date="2019" name="G3 (Bethesda)">
        <title>Sequencing of a Wild Apple (Malus baccata) Genome Unravels the Differences Between Cultivated and Wild Apple Species Regarding Disease Resistance and Cold Tolerance.</title>
        <authorList>
            <person name="Chen X."/>
        </authorList>
    </citation>
    <scope>NUCLEOTIDE SEQUENCE [LARGE SCALE GENOMIC DNA]</scope>
    <source>
        <strain evidence="2">cv. Shandingzi</strain>
        <tissue evidence="1">Leaves</tissue>
    </source>
</reference>
<evidence type="ECO:0000313" key="2">
    <source>
        <dbReference type="Proteomes" id="UP000315295"/>
    </source>
</evidence>
<protein>
    <submittedName>
        <fullName evidence="1">Uncharacterized protein</fullName>
    </submittedName>
</protein>
<comment type="caution">
    <text evidence="1">The sequence shown here is derived from an EMBL/GenBank/DDBJ whole genome shotgun (WGS) entry which is preliminary data.</text>
</comment>
<accession>A0A540M6I2</accession>
<name>A0A540M6I2_MALBA</name>
<dbReference type="AlphaFoldDB" id="A0A540M6I2"/>
<proteinExistence type="predicted"/>
<sequence>MVICDVYILEGKPIPTTQSFNATSLLSLNNSMLRLLISSAELLCMHRSLCLILADSRRSHRDLRVNGRLRL</sequence>
<keyword evidence="2" id="KW-1185">Reference proteome</keyword>